<dbReference type="EMBL" id="CP157804">
    <property type="protein sequence ID" value="XBQ23203.1"/>
    <property type="molecule type" value="Genomic_DNA"/>
</dbReference>
<sequence>MKKLVLTFVLLASVFIVMGSINAISNMEHFNFISKTGPKAPIESVYSVKYDDCITEEDLPEGFGLYTHQLTDQHVAWDYKKVSQSAKKYGASLDSTLKNLSTVDAHDFIHKTFQNAKSAVMDEDVSPIQKHYHYEIMRMCLERDKHLNQNMIGKL</sequence>
<dbReference type="KEGG" id="fld:ABNE31_16555"/>
<dbReference type="AlphaFoldDB" id="A0AAU7MXR9"/>
<dbReference type="RefSeq" id="WP_179384463.1">
    <property type="nucleotide sequence ID" value="NZ_CP157804.1"/>
</dbReference>
<organism evidence="1">
    <name type="scientific">Flagellimonas sp. MMG031</name>
    <dbReference type="NCBI Taxonomy" id="3158549"/>
    <lineage>
        <taxon>Bacteria</taxon>
        <taxon>Pseudomonadati</taxon>
        <taxon>Bacteroidota</taxon>
        <taxon>Flavobacteriia</taxon>
        <taxon>Flavobacteriales</taxon>
        <taxon>Flavobacteriaceae</taxon>
        <taxon>Flagellimonas</taxon>
    </lineage>
</organism>
<evidence type="ECO:0000313" key="1">
    <source>
        <dbReference type="EMBL" id="XBQ23203.1"/>
    </source>
</evidence>
<protein>
    <submittedName>
        <fullName evidence="1">Uncharacterized protein</fullName>
    </submittedName>
</protein>
<name>A0AAU7MXR9_9FLAO</name>
<accession>A0AAU7MXR9</accession>
<proteinExistence type="predicted"/>
<gene>
    <name evidence="1" type="ORF">ABNE31_16555</name>
</gene>
<reference evidence="1" key="1">
    <citation type="submission" date="2024-05" db="EMBL/GenBank/DDBJ databases">
        <title>Draft Genome Sequences of Flagellimonas sp. MMG031 and Marinobacter sp. MMG032 Isolated from the dinoflagellate Symbiodinium pilosum.</title>
        <authorList>
            <person name="Shikuma N.J."/>
            <person name="Farrell M.V."/>
        </authorList>
    </citation>
    <scope>NUCLEOTIDE SEQUENCE</scope>
    <source>
        <strain evidence="1">MMG031</strain>
    </source>
</reference>